<dbReference type="EMBL" id="CAJEWN010000176">
    <property type="protein sequence ID" value="CAD2170989.1"/>
    <property type="molecule type" value="Genomic_DNA"/>
</dbReference>
<dbReference type="InterPro" id="IPR036305">
    <property type="entry name" value="RGS_sf"/>
</dbReference>
<protein>
    <recommendedName>
        <fullName evidence="2">RGS domain-containing protein</fullName>
    </recommendedName>
</protein>
<dbReference type="AlphaFoldDB" id="A0A6V7V7T5"/>
<sequence length="437" mass="50957">MWRSYAAANTNTFTPKRKNISAHSLSTTPTDCRRKSFNNKYINKLNRRSSSFTSSFEEYNISSDQKEEENSVLNLNKEEIKEEENCLNNLPSNSASAKTFRPRKSSNSNSCSSSFKNQTTTDISSNLNEDNNLLEMPPVKDINGINDGKPTANMFEKDSRSDAPIPEMPTTEGIEYPRAASWSSSTVAEIMRDQIGRQVFRCFLHESLAEENLLFVEEVEKMKREKQPEKIRQGIKMLLDKYGQYINLSSVAMSKLREATKSEVPDPKALECAHKEIYKLLENDQFPRFRRSKLYLEFLEQLLPRSYAERWMTSFDALLGNQVGRHHFRQFLFNVHAEENLRFWESVIEFRQLKNKSIAMLNMSRTIQQQFLREGAHNEVFLPFGLRQRVEKKIREKNVDDTVFDEAVKHVEQILKNDPYVRFINSKEYNDLLAKLH</sequence>
<dbReference type="Gene3D" id="1.10.167.10">
    <property type="entry name" value="Regulator of G-protein Signalling 4, domain 2"/>
    <property type="match status" value="2"/>
</dbReference>
<reference evidence="3 4" key="1">
    <citation type="submission" date="2020-08" db="EMBL/GenBank/DDBJ databases">
        <authorList>
            <person name="Koutsovoulos G."/>
            <person name="Danchin GJ E."/>
        </authorList>
    </citation>
    <scope>NUCLEOTIDE SEQUENCE [LARGE SCALE GENOMIC DNA]</scope>
</reference>
<dbReference type="PROSITE" id="PS50132">
    <property type="entry name" value="RGS"/>
    <property type="match status" value="2"/>
</dbReference>
<feature type="compositionally biased region" description="Low complexity" evidence="1">
    <location>
        <begin position="105"/>
        <end position="114"/>
    </location>
</feature>
<dbReference type="InterPro" id="IPR044926">
    <property type="entry name" value="RGS_subdomain_2"/>
</dbReference>
<evidence type="ECO:0000313" key="3">
    <source>
        <dbReference type="EMBL" id="CAD2170989.1"/>
    </source>
</evidence>
<evidence type="ECO:0000259" key="2">
    <source>
        <dbReference type="PROSITE" id="PS50132"/>
    </source>
</evidence>
<dbReference type="Proteomes" id="UP000580250">
    <property type="component" value="Unassembled WGS sequence"/>
</dbReference>
<feature type="compositionally biased region" description="Polar residues" evidence="1">
    <location>
        <begin position="115"/>
        <end position="125"/>
    </location>
</feature>
<dbReference type="PANTHER" id="PTHR10845">
    <property type="entry name" value="REGULATOR OF G PROTEIN SIGNALING"/>
    <property type="match status" value="1"/>
</dbReference>
<gene>
    <name evidence="3" type="ORF">MENT_LOCUS22421</name>
</gene>
<feature type="region of interest" description="Disordered" evidence="1">
    <location>
        <begin position="85"/>
        <end position="146"/>
    </location>
</feature>
<feature type="domain" description="RGS" evidence="2">
    <location>
        <begin position="314"/>
        <end position="433"/>
    </location>
</feature>
<name>A0A6V7V7T5_MELEN</name>
<organism evidence="3 4">
    <name type="scientific">Meloidogyne enterolobii</name>
    <name type="common">Root-knot nematode worm</name>
    <name type="synonym">Meloidogyne mayaguensis</name>
    <dbReference type="NCBI Taxonomy" id="390850"/>
    <lineage>
        <taxon>Eukaryota</taxon>
        <taxon>Metazoa</taxon>
        <taxon>Ecdysozoa</taxon>
        <taxon>Nematoda</taxon>
        <taxon>Chromadorea</taxon>
        <taxon>Rhabditida</taxon>
        <taxon>Tylenchina</taxon>
        <taxon>Tylenchomorpha</taxon>
        <taxon>Tylenchoidea</taxon>
        <taxon>Meloidogynidae</taxon>
        <taxon>Meloidogyninae</taxon>
        <taxon>Meloidogyne</taxon>
    </lineage>
</organism>
<feature type="compositionally biased region" description="Low complexity" evidence="1">
    <location>
        <begin position="126"/>
        <end position="135"/>
    </location>
</feature>
<feature type="domain" description="RGS" evidence="2">
    <location>
        <begin position="186"/>
        <end position="299"/>
    </location>
</feature>
<dbReference type="CDD" id="cd07440">
    <property type="entry name" value="RGS"/>
    <property type="match status" value="1"/>
</dbReference>
<dbReference type="PANTHER" id="PTHR10845:SF235">
    <property type="entry name" value="REGULATOR OF G-PROTEIN SIGNALING RGS-3"/>
    <property type="match status" value="1"/>
</dbReference>
<dbReference type="PRINTS" id="PR01301">
    <property type="entry name" value="RGSPROTEIN"/>
</dbReference>
<dbReference type="Pfam" id="PF00615">
    <property type="entry name" value="RGS"/>
    <property type="match status" value="2"/>
</dbReference>
<dbReference type="InterPro" id="IPR016137">
    <property type="entry name" value="RGS"/>
</dbReference>
<evidence type="ECO:0000313" key="4">
    <source>
        <dbReference type="Proteomes" id="UP000580250"/>
    </source>
</evidence>
<evidence type="ECO:0000256" key="1">
    <source>
        <dbReference type="SAM" id="MobiDB-lite"/>
    </source>
</evidence>
<dbReference type="OrthoDB" id="196547at2759"/>
<proteinExistence type="predicted"/>
<comment type="caution">
    <text evidence="3">The sequence shown here is derived from an EMBL/GenBank/DDBJ whole genome shotgun (WGS) entry which is preliminary data.</text>
</comment>
<dbReference type="SMART" id="SM00315">
    <property type="entry name" value="RGS"/>
    <property type="match status" value="2"/>
</dbReference>
<accession>A0A6V7V7T5</accession>
<dbReference type="SUPFAM" id="SSF48097">
    <property type="entry name" value="Regulator of G-protein signaling, RGS"/>
    <property type="match status" value="2"/>
</dbReference>